<evidence type="ECO:0000313" key="1">
    <source>
        <dbReference type="EMBL" id="VYU52254.1"/>
    </source>
</evidence>
<reference evidence="1" key="1">
    <citation type="submission" date="2019-11" db="EMBL/GenBank/DDBJ databases">
        <authorList>
            <person name="Feng L."/>
        </authorList>
    </citation>
    <scope>NUCLEOTIDE SEQUENCE</scope>
    <source>
        <strain evidence="1">ElimosumLFYP34</strain>
    </source>
</reference>
<proteinExistence type="predicted"/>
<protein>
    <submittedName>
        <fullName evidence="1">Uncharacterized protein</fullName>
    </submittedName>
</protein>
<sequence>MEKRNSAFLNKEQEIRYQEHIFTVFIYLVG</sequence>
<name>A0A6N3FJP9_EUBLI</name>
<gene>
    <name evidence="1" type="ORF">ELLFYP34_00452</name>
</gene>
<dbReference type="EMBL" id="CACRTR010000012">
    <property type="protein sequence ID" value="VYU52254.1"/>
    <property type="molecule type" value="Genomic_DNA"/>
</dbReference>
<organism evidence="1">
    <name type="scientific">Eubacterium limosum</name>
    <dbReference type="NCBI Taxonomy" id="1736"/>
    <lineage>
        <taxon>Bacteria</taxon>
        <taxon>Bacillati</taxon>
        <taxon>Bacillota</taxon>
        <taxon>Clostridia</taxon>
        <taxon>Eubacteriales</taxon>
        <taxon>Eubacteriaceae</taxon>
        <taxon>Eubacterium</taxon>
    </lineage>
</organism>
<dbReference type="AlphaFoldDB" id="A0A6N3FJP9"/>
<accession>A0A6N3FJP9</accession>